<protein>
    <submittedName>
        <fullName evidence="2">Uncharacterized protein</fullName>
    </submittedName>
</protein>
<reference evidence="2 3" key="1">
    <citation type="journal article" date="2023" name="G3 (Bethesda)">
        <title>A chromosome-level genome assembly of Zasmidium syzygii isolated from banana leaves.</title>
        <authorList>
            <person name="van Westerhoven A.C."/>
            <person name="Mehrabi R."/>
            <person name="Talebi R."/>
            <person name="Steentjes M.B.F."/>
            <person name="Corcolon B."/>
            <person name="Chong P.A."/>
            <person name="Kema G.H.J."/>
            <person name="Seidl M.F."/>
        </authorList>
    </citation>
    <scope>NUCLEOTIDE SEQUENCE [LARGE SCALE GENOMIC DNA]</scope>
    <source>
        <strain evidence="2 3">P124</strain>
    </source>
</reference>
<comment type="caution">
    <text evidence="2">The sequence shown here is derived from an EMBL/GenBank/DDBJ whole genome shotgun (WGS) entry which is preliminary data.</text>
</comment>
<dbReference type="InterPro" id="IPR039535">
    <property type="entry name" value="ASST-like"/>
</dbReference>
<keyword evidence="3" id="KW-1185">Reference proteome</keyword>
<sequence>MTFSPAQIAVEYVIQTFQQNITEVPIALRDPKTVDSSWDDLYSAGFRSMISKEEAMHIPNETTWWVDGKAVVTLSVFHELHCLDLIRHALEPHYSLKAAAATTMSGSDDASKHVSSQPAEPMQPTRYADLQMVDLIDHLNHCIHSLRQAVSCSSDISVGVWQWDEDLSDYKPNFGTEHTCRNFEKIQDWARSREGLSLTDAVDRDDPTRSYRQYVSSQSQPPIIKVNKTQRPLSTGFLFITPEMFSPAVRRPVPAALIITPEGDLVWSASFDSPGAMIINLQPQKLYGRPVITYWNGTQGHVQGYGAGVVEILDDGYQRIVSSWQHDARLRSLPDGRAELTYFANNEQSSNGPGSIALGLSLDLPPNIISPPGVRESLFDPQQVVQARAGGSHQVLANGNRLIGYGDQPFIKEFGPAADGHGWDVQWTAELPYTRHSYRAFKQDWHARPSDPPELVVRRVEENVPDQLTHCAGNSRWRGYVSWNGATDVAQYTIYSDFGDGDMRKVETVAKIGFETGFVVPEKAIRVQIAARECPGGAEVRRSRIVII</sequence>
<dbReference type="Pfam" id="PF11807">
    <property type="entry name" value="UstYa"/>
    <property type="match status" value="1"/>
</dbReference>
<organism evidence="2 3">
    <name type="scientific">Zasmidium cellare</name>
    <name type="common">Wine cellar mold</name>
    <name type="synonym">Racodium cellare</name>
    <dbReference type="NCBI Taxonomy" id="395010"/>
    <lineage>
        <taxon>Eukaryota</taxon>
        <taxon>Fungi</taxon>
        <taxon>Dikarya</taxon>
        <taxon>Ascomycota</taxon>
        <taxon>Pezizomycotina</taxon>
        <taxon>Dothideomycetes</taxon>
        <taxon>Dothideomycetidae</taxon>
        <taxon>Mycosphaerellales</taxon>
        <taxon>Mycosphaerellaceae</taxon>
        <taxon>Zasmidium</taxon>
    </lineage>
</organism>
<evidence type="ECO:0000256" key="1">
    <source>
        <dbReference type="ARBA" id="ARBA00035112"/>
    </source>
</evidence>
<dbReference type="InterPro" id="IPR053143">
    <property type="entry name" value="Arylsulfate_ST"/>
</dbReference>
<comment type="similarity">
    <text evidence="1">Belongs to the ustYa family.</text>
</comment>
<dbReference type="PANTHER" id="PTHR35340">
    <property type="entry name" value="PQQ ENZYME REPEAT PROTEIN-RELATED"/>
    <property type="match status" value="1"/>
</dbReference>
<evidence type="ECO:0000313" key="2">
    <source>
        <dbReference type="EMBL" id="KAK4493603.1"/>
    </source>
</evidence>
<accession>A0ABR0DXD6</accession>
<dbReference type="Pfam" id="PF14269">
    <property type="entry name" value="Arylsulfotran_2"/>
    <property type="match status" value="1"/>
</dbReference>
<evidence type="ECO:0000313" key="3">
    <source>
        <dbReference type="Proteomes" id="UP001305779"/>
    </source>
</evidence>
<dbReference type="PANTHER" id="PTHR35340:SF6">
    <property type="entry name" value="ASST-DOMAIN-CONTAINING PROTEIN"/>
    <property type="match status" value="1"/>
</dbReference>
<gene>
    <name evidence="2" type="ORF">PRZ48_015270</name>
</gene>
<dbReference type="EMBL" id="JAXOVC010000016">
    <property type="protein sequence ID" value="KAK4493603.1"/>
    <property type="molecule type" value="Genomic_DNA"/>
</dbReference>
<proteinExistence type="inferred from homology"/>
<name>A0ABR0DXD6_ZASCE</name>
<dbReference type="Proteomes" id="UP001305779">
    <property type="component" value="Unassembled WGS sequence"/>
</dbReference>
<dbReference type="InterPro" id="IPR021765">
    <property type="entry name" value="UstYa-like"/>
</dbReference>